<evidence type="ECO:0000313" key="2">
    <source>
        <dbReference type="Proteomes" id="UP000784294"/>
    </source>
</evidence>
<evidence type="ECO:0000313" key="1">
    <source>
        <dbReference type="EMBL" id="VEL32681.1"/>
    </source>
</evidence>
<gene>
    <name evidence="1" type="ORF">PXEA_LOCUS26121</name>
</gene>
<dbReference type="Proteomes" id="UP000784294">
    <property type="component" value="Unassembled WGS sequence"/>
</dbReference>
<sequence length="147" mass="16450">MNTPTTQPEFQPHHRLVSPNSINRHIPAFSFRNWAGLYELRSSCAGRLPVRRLTIQLLIVSLHSTAQLTQPHASFPLHASTMETTLPSQPAPTKKVSRYCNQAHYRATLGLRPPESDNPSPDSRAGVFSPEILVRDASVCILRDFVK</sequence>
<dbReference type="EMBL" id="CAAALY010244509">
    <property type="protein sequence ID" value="VEL32681.1"/>
    <property type="molecule type" value="Genomic_DNA"/>
</dbReference>
<name>A0A448XBC4_9PLAT</name>
<protein>
    <submittedName>
        <fullName evidence="1">Uncharacterized protein</fullName>
    </submittedName>
</protein>
<accession>A0A448XBC4</accession>
<organism evidence="1 2">
    <name type="scientific">Protopolystoma xenopodis</name>
    <dbReference type="NCBI Taxonomy" id="117903"/>
    <lineage>
        <taxon>Eukaryota</taxon>
        <taxon>Metazoa</taxon>
        <taxon>Spiralia</taxon>
        <taxon>Lophotrochozoa</taxon>
        <taxon>Platyhelminthes</taxon>
        <taxon>Monogenea</taxon>
        <taxon>Polyopisthocotylea</taxon>
        <taxon>Polystomatidea</taxon>
        <taxon>Polystomatidae</taxon>
        <taxon>Protopolystoma</taxon>
    </lineage>
</organism>
<dbReference type="AlphaFoldDB" id="A0A448XBC4"/>
<proteinExistence type="predicted"/>
<keyword evidence="2" id="KW-1185">Reference proteome</keyword>
<comment type="caution">
    <text evidence="1">The sequence shown here is derived from an EMBL/GenBank/DDBJ whole genome shotgun (WGS) entry which is preliminary data.</text>
</comment>
<reference evidence="1" key="1">
    <citation type="submission" date="2018-11" db="EMBL/GenBank/DDBJ databases">
        <authorList>
            <consortium name="Pathogen Informatics"/>
        </authorList>
    </citation>
    <scope>NUCLEOTIDE SEQUENCE</scope>
</reference>